<sequence length="59" mass="6455">MDFGVSPWAEFIVWAIVIARCLGETCCSTKVDAVWACRKVSIGAEMFRIAKGRKNAFGG</sequence>
<accession>A0A9J5XG59</accession>
<evidence type="ECO:0000313" key="3">
    <source>
        <dbReference type="Proteomes" id="UP000824120"/>
    </source>
</evidence>
<evidence type="ECO:0000313" key="2">
    <source>
        <dbReference type="EMBL" id="KAG5585888.1"/>
    </source>
</evidence>
<comment type="caution">
    <text evidence="2">The sequence shown here is derived from an EMBL/GenBank/DDBJ whole genome shotgun (WGS) entry which is preliminary data.</text>
</comment>
<evidence type="ECO:0000256" key="1">
    <source>
        <dbReference type="SAM" id="SignalP"/>
    </source>
</evidence>
<proteinExistence type="predicted"/>
<keyword evidence="3" id="KW-1185">Reference proteome</keyword>
<feature type="chain" id="PRO_5039896466" evidence="1">
    <location>
        <begin position="24"/>
        <end position="59"/>
    </location>
</feature>
<reference evidence="2 3" key="1">
    <citation type="submission" date="2020-09" db="EMBL/GenBank/DDBJ databases">
        <title>De no assembly of potato wild relative species, Solanum commersonii.</title>
        <authorList>
            <person name="Cho K."/>
        </authorList>
    </citation>
    <scope>NUCLEOTIDE SEQUENCE [LARGE SCALE GENOMIC DNA]</scope>
    <source>
        <strain evidence="2">LZ3.2</strain>
        <tissue evidence="2">Leaf</tissue>
    </source>
</reference>
<name>A0A9J5XG59_SOLCO</name>
<dbReference type="AlphaFoldDB" id="A0A9J5XG59"/>
<gene>
    <name evidence="2" type="ORF">H5410_046322</name>
</gene>
<dbReference type="Proteomes" id="UP000824120">
    <property type="component" value="Chromosome 9"/>
</dbReference>
<dbReference type="EMBL" id="JACXVP010000009">
    <property type="protein sequence ID" value="KAG5585888.1"/>
    <property type="molecule type" value="Genomic_DNA"/>
</dbReference>
<feature type="signal peptide" evidence="1">
    <location>
        <begin position="1"/>
        <end position="23"/>
    </location>
</feature>
<organism evidence="2 3">
    <name type="scientific">Solanum commersonii</name>
    <name type="common">Commerson's wild potato</name>
    <name type="synonym">Commerson's nightshade</name>
    <dbReference type="NCBI Taxonomy" id="4109"/>
    <lineage>
        <taxon>Eukaryota</taxon>
        <taxon>Viridiplantae</taxon>
        <taxon>Streptophyta</taxon>
        <taxon>Embryophyta</taxon>
        <taxon>Tracheophyta</taxon>
        <taxon>Spermatophyta</taxon>
        <taxon>Magnoliopsida</taxon>
        <taxon>eudicotyledons</taxon>
        <taxon>Gunneridae</taxon>
        <taxon>Pentapetalae</taxon>
        <taxon>asterids</taxon>
        <taxon>lamiids</taxon>
        <taxon>Solanales</taxon>
        <taxon>Solanaceae</taxon>
        <taxon>Solanoideae</taxon>
        <taxon>Solaneae</taxon>
        <taxon>Solanum</taxon>
    </lineage>
</organism>
<protein>
    <submittedName>
        <fullName evidence="2">Uncharacterized protein</fullName>
    </submittedName>
</protein>
<keyword evidence="1" id="KW-0732">Signal</keyword>